<dbReference type="EnsemblMetazoa" id="Aqu2.1.42683_001">
    <property type="protein sequence ID" value="Aqu2.1.42683_001"/>
    <property type="gene ID" value="Aqu2.1.42683"/>
</dbReference>
<dbReference type="InParanoid" id="A0A1X7VTD7"/>
<evidence type="ECO:0000313" key="1">
    <source>
        <dbReference type="EnsemblMetazoa" id="Aqu2.1.42683_001"/>
    </source>
</evidence>
<accession>A0A1X7VTD7</accession>
<dbReference type="AlphaFoldDB" id="A0A1X7VTD7"/>
<reference evidence="1" key="1">
    <citation type="submission" date="2017-05" db="UniProtKB">
        <authorList>
            <consortium name="EnsemblMetazoa"/>
        </authorList>
    </citation>
    <scope>IDENTIFICATION</scope>
</reference>
<proteinExistence type="predicted"/>
<sequence length="44" mass="5021">MYPYIYDVLYYTIPKLGKQLLPSVPSVKPGLQAQWNESAPVTHN</sequence>
<name>A0A1X7VTD7_AMPQE</name>
<organism evidence="1">
    <name type="scientific">Amphimedon queenslandica</name>
    <name type="common">Sponge</name>
    <dbReference type="NCBI Taxonomy" id="400682"/>
    <lineage>
        <taxon>Eukaryota</taxon>
        <taxon>Metazoa</taxon>
        <taxon>Porifera</taxon>
        <taxon>Demospongiae</taxon>
        <taxon>Heteroscleromorpha</taxon>
        <taxon>Haplosclerida</taxon>
        <taxon>Niphatidae</taxon>
        <taxon>Amphimedon</taxon>
    </lineage>
</organism>
<protein>
    <submittedName>
        <fullName evidence="1">Uncharacterized protein</fullName>
    </submittedName>
</protein>